<keyword evidence="10 12" id="KW-0413">Isomerase</keyword>
<feature type="binding site" evidence="12">
    <location>
        <position position="437"/>
    </location>
    <ligand>
        <name>Zn(2+)</name>
        <dbReference type="ChEBI" id="CHEBI:29105"/>
        <label>1</label>
    </ligand>
</feature>
<comment type="catalytic activity">
    <reaction evidence="11 12">
        <text>ATP + H2O = ADP + phosphate + H(+)</text>
        <dbReference type="Rhea" id="RHEA:13065"/>
        <dbReference type="ChEBI" id="CHEBI:15377"/>
        <dbReference type="ChEBI" id="CHEBI:15378"/>
        <dbReference type="ChEBI" id="CHEBI:30616"/>
        <dbReference type="ChEBI" id="CHEBI:43474"/>
        <dbReference type="ChEBI" id="CHEBI:456216"/>
        <dbReference type="EC" id="5.6.2.4"/>
    </reaction>
</comment>
<protein>
    <recommendedName>
        <fullName evidence="12">Replication restart protein PriA</fullName>
    </recommendedName>
    <alternativeName>
        <fullName evidence="12">ATP-dependent DNA helicase PriA</fullName>
        <ecNumber evidence="12">5.6.2.4</ecNumber>
    </alternativeName>
    <alternativeName>
        <fullName evidence="12">DNA 3'-5' helicase PriA</fullName>
    </alternativeName>
</protein>
<evidence type="ECO:0000256" key="8">
    <source>
        <dbReference type="ARBA" id="ARBA00022840"/>
    </source>
</evidence>
<organism evidence="14 15">
    <name type="scientific">Vibrio rotiferianus</name>
    <dbReference type="NCBI Taxonomy" id="190895"/>
    <lineage>
        <taxon>Bacteria</taxon>
        <taxon>Pseudomonadati</taxon>
        <taxon>Pseudomonadota</taxon>
        <taxon>Gammaproteobacteria</taxon>
        <taxon>Vibrionales</taxon>
        <taxon>Vibrionaceae</taxon>
        <taxon>Vibrio</taxon>
    </lineage>
</organism>
<sequence length="742" mass="82698">MQIYVQVMLNVPIRTCFTFSYELKQGENIEMLRGARVRVPFGNSNKTRVAIITNVFMANPNIHRSAVKTVSEVLDYKFLDKETLRLMSIAQEYYLACYADLFVSGLPKMVRDGKCMSPPVIETVSLVEGATIPSRAKKQCQAAEYIMSQRVCLKTEFKKLYGSTLLKTMLDKGYVKVLENAVPDFVETLVVNEKDKHCLNDEQQSAFQSISEQEGYGAFLLDGVTGSGKTEVYFAAVEKVVKAGKQVLVLVPEISLTPQLLARFESRFGGVDIGVYHSKLNDTERAQAYNKFRLGISPILIGTRSCVFAPAKRLGLIIVDEEHDSSIKNADKRFGFHGRDLAVLKGCVYGIPVVLGSASPSFESIKNSHDGKYKRLYLNERATKSKLAPISLIDIKGKRLQAGLCDEVLRQMKQVIREGNQCLVYLNRRGANPLAQCEDCGYVPTCKSCDKPYHFHLTDKRLHCHVCGSSKKEEITCKVCHGHIQNIGIGTQKIENDLKGLFPEIMEDNPNAIVRVDSDSTAKKKALSDMIDSINGDSTKIILGTQLLSKGHHFPKVALVVVVDVDGELMSTDDVRSLEVLSSNIIQVSGRSGRSGSGRVLIQTRDVNNPYFKLLATQDYRRIADVLMEERRKLNLPPYSAVASVTVTSFRRDQADSILQQGSSLIRKGNSVNVSEPHPSSIKKRAGMYSESICIYAANRKDLNKALRGALGELEKQTKSHQNMNLLWDFSPLYVKSRNVQR</sequence>
<name>A0A510IGM6_9VIBR</name>
<dbReference type="SUPFAM" id="SSF52540">
    <property type="entry name" value="P-loop containing nucleoside triphosphate hydrolases"/>
    <property type="match status" value="2"/>
</dbReference>
<dbReference type="GO" id="GO:0008270">
    <property type="term" value="F:zinc ion binding"/>
    <property type="evidence" value="ECO:0007669"/>
    <property type="project" value="UniProtKB-UniRule"/>
</dbReference>
<evidence type="ECO:0000256" key="6">
    <source>
        <dbReference type="ARBA" id="ARBA00022806"/>
    </source>
</evidence>
<keyword evidence="9 12" id="KW-0238">DNA-binding</keyword>
<dbReference type="NCBIfam" id="TIGR00595">
    <property type="entry name" value="priA"/>
    <property type="match status" value="1"/>
</dbReference>
<dbReference type="GO" id="GO:0006310">
    <property type="term" value="P:DNA recombination"/>
    <property type="evidence" value="ECO:0007669"/>
    <property type="project" value="InterPro"/>
</dbReference>
<keyword evidence="2 12" id="KW-0235">DNA replication</keyword>
<dbReference type="CDD" id="cd17929">
    <property type="entry name" value="DEXHc_priA"/>
    <property type="match status" value="1"/>
</dbReference>
<evidence type="ECO:0000313" key="14">
    <source>
        <dbReference type="EMBL" id="BBL92298.1"/>
    </source>
</evidence>
<dbReference type="RefSeq" id="WP_143694275.1">
    <property type="nucleotide sequence ID" value="NZ_AP019800.1"/>
</dbReference>
<keyword evidence="7 12" id="KW-0862">Zinc</keyword>
<dbReference type="Pfam" id="PF17764">
    <property type="entry name" value="PriA_3primeBD"/>
    <property type="match status" value="1"/>
</dbReference>
<keyword evidence="14" id="KW-0614">Plasmid</keyword>
<reference evidence="15" key="1">
    <citation type="submission" date="2019-07" db="EMBL/GenBank/DDBJ databases">
        <title>Complete Genome Sequences of Vibrion rotiferianus strain AM7.</title>
        <authorList>
            <person name="Miyazaki K."/>
            <person name="Wiseschart A."/>
            <person name="Pootanakit K."/>
            <person name="Ishimori K."/>
            <person name="Kitahara K."/>
        </authorList>
    </citation>
    <scope>NUCLEOTIDE SEQUENCE [LARGE SCALE GENOMIC DNA]</scope>
    <source>
        <strain evidence="15">AM7</strain>
        <plasmid evidence="15">pam7 dna</plasmid>
    </source>
</reference>
<feature type="binding site" evidence="12">
    <location>
        <position position="464"/>
    </location>
    <ligand>
        <name>Zn(2+)</name>
        <dbReference type="ChEBI" id="CHEBI:29105"/>
        <label>2</label>
    </ligand>
</feature>
<dbReference type="EMBL" id="AP019800">
    <property type="protein sequence ID" value="BBL92298.1"/>
    <property type="molecule type" value="Genomic_DNA"/>
</dbReference>
<dbReference type="GO" id="GO:1990077">
    <property type="term" value="C:primosome complex"/>
    <property type="evidence" value="ECO:0007669"/>
    <property type="project" value="UniProtKB-UniRule"/>
</dbReference>
<comment type="similarity">
    <text evidence="12">Belongs to the helicase family. PriA subfamily.</text>
</comment>
<feature type="binding site" evidence="12">
    <location>
        <position position="446"/>
    </location>
    <ligand>
        <name>Zn(2+)</name>
        <dbReference type="ChEBI" id="CHEBI:29105"/>
        <label>2</label>
    </ligand>
</feature>
<dbReference type="InterPro" id="IPR027417">
    <property type="entry name" value="P-loop_NTPase"/>
</dbReference>
<dbReference type="GO" id="GO:0043138">
    <property type="term" value="F:3'-5' DNA helicase activity"/>
    <property type="evidence" value="ECO:0007669"/>
    <property type="project" value="UniProtKB-EC"/>
</dbReference>
<proteinExistence type="inferred from homology"/>
<keyword evidence="6 12" id="KW-0347">Helicase</keyword>
<dbReference type="SMART" id="SM00490">
    <property type="entry name" value="HELICc"/>
    <property type="match status" value="1"/>
</dbReference>
<gene>
    <name evidence="14" type="primary">priA_2</name>
    <name evidence="12" type="synonym">priA</name>
    <name evidence="14" type="ORF">VroAM7_49510</name>
</gene>
<geneLocation type="plasmid" evidence="15">
    <name>pam7 dna</name>
</geneLocation>
<evidence type="ECO:0000256" key="7">
    <source>
        <dbReference type="ARBA" id="ARBA00022833"/>
    </source>
</evidence>
<feature type="domain" description="Helicase ATP-binding" evidence="13">
    <location>
        <begin position="210"/>
        <end position="378"/>
    </location>
</feature>
<dbReference type="GO" id="GO:0006270">
    <property type="term" value="P:DNA replication initiation"/>
    <property type="evidence" value="ECO:0007669"/>
    <property type="project" value="TreeGrafter"/>
</dbReference>
<dbReference type="AlphaFoldDB" id="A0A510IGM6"/>
<dbReference type="GO" id="GO:0003677">
    <property type="term" value="F:DNA binding"/>
    <property type="evidence" value="ECO:0007669"/>
    <property type="project" value="UniProtKB-UniRule"/>
</dbReference>
<feature type="binding site" evidence="12">
    <location>
        <position position="467"/>
    </location>
    <ligand>
        <name>Zn(2+)</name>
        <dbReference type="ChEBI" id="CHEBI:29105"/>
        <label>2</label>
    </ligand>
</feature>
<comment type="function">
    <text evidence="12">Initiates the restart of stalled replication forks, which reloads the replicative helicase on sites other than the origin of replication. Recognizes and binds to abandoned replication forks and remodels them to uncover a helicase loading site. Promotes assembly of the primosome at these replication forks.</text>
</comment>
<dbReference type="Pfam" id="PF18074">
    <property type="entry name" value="PriA_C"/>
    <property type="match status" value="1"/>
</dbReference>
<dbReference type="GO" id="GO:0006302">
    <property type="term" value="P:double-strand break repair"/>
    <property type="evidence" value="ECO:0007669"/>
    <property type="project" value="InterPro"/>
</dbReference>
<evidence type="ECO:0000256" key="11">
    <source>
        <dbReference type="ARBA" id="ARBA00048988"/>
    </source>
</evidence>
<evidence type="ECO:0000256" key="12">
    <source>
        <dbReference type="HAMAP-Rule" id="MF_00983"/>
    </source>
</evidence>
<dbReference type="PANTHER" id="PTHR30580">
    <property type="entry name" value="PRIMOSOMAL PROTEIN N"/>
    <property type="match status" value="1"/>
</dbReference>
<evidence type="ECO:0000256" key="4">
    <source>
        <dbReference type="ARBA" id="ARBA00022741"/>
    </source>
</evidence>
<dbReference type="Gene3D" id="3.40.1440.60">
    <property type="entry name" value="PriA, 3(prime) DNA-binding domain"/>
    <property type="match status" value="1"/>
</dbReference>
<dbReference type="PROSITE" id="PS51192">
    <property type="entry name" value="HELICASE_ATP_BIND_1"/>
    <property type="match status" value="1"/>
</dbReference>
<dbReference type="InterPro" id="IPR014001">
    <property type="entry name" value="Helicase_ATP-bd"/>
</dbReference>
<keyword evidence="3 12" id="KW-0479">Metal-binding</keyword>
<comment type="catalytic activity">
    <reaction evidence="12">
        <text>Couples ATP hydrolysis with the unwinding of duplex DNA by translocating in the 3'-5' direction.</text>
        <dbReference type="EC" id="5.6.2.4"/>
    </reaction>
</comment>
<dbReference type="GO" id="GO:0006269">
    <property type="term" value="P:DNA replication, synthesis of primer"/>
    <property type="evidence" value="ECO:0007669"/>
    <property type="project" value="UniProtKB-KW"/>
</dbReference>
<feature type="binding site" evidence="12">
    <location>
        <position position="477"/>
    </location>
    <ligand>
        <name>Zn(2+)</name>
        <dbReference type="ChEBI" id="CHEBI:29105"/>
        <label>1</label>
    </ligand>
</feature>
<accession>A0A510IGM6</accession>
<dbReference type="InterPro" id="IPR001650">
    <property type="entry name" value="Helicase_C-like"/>
</dbReference>
<evidence type="ECO:0000259" key="13">
    <source>
        <dbReference type="PROSITE" id="PS51192"/>
    </source>
</evidence>
<dbReference type="Pfam" id="PF00271">
    <property type="entry name" value="Helicase_C"/>
    <property type="match status" value="1"/>
</dbReference>
<keyword evidence="1 12" id="KW-0639">Primosome</keyword>
<dbReference type="FunFam" id="3.40.50.300:FF:000489">
    <property type="entry name" value="Primosome assembly protein PriA"/>
    <property type="match status" value="1"/>
</dbReference>
<dbReference type="InterPro" id="IPR041236">
    <property type="entry name" value="PriA_C"/>
</dbReference>
<dbReference type="HAMAP" id="MF_00983">
    <property type="entry name" value="PriA"/>
    <property type="match status" value="1"/>
</dbReference>
<dbReference type="PANTHER" id="PTHR30580:SF0">
    <property type="entry name" value="PRIMOSOMAL PROTEIN N"/>
    <property type="match status" value="1"/>
</dbReference>
<evidence type="ECO:0000256" key="3">
    <source>
        <dbReference type="ARBA" id="ARBA00022723"/>
    </source>
</evidence>
<comment type="subunit">
    <text evidence="12">Component of the replication restart primosome.</text>
</comment>
<dbReference type="InterPro" id="IPR042115">
    <property type="entry name" value="PriA_3primeBD_sf"/>
</dbReference>
<evidence type="ECO:0000256" key="1">
    <source>
        <dbReference type="ARBA" id="ARBA00022515"/>
    </source>
</evidence>
<evidence type="ECO:0000256" key="10">
    <source>
        <dbReference type="ARBA" id="ARBA00023235"/>
    </source>
</evidence>
<feature type="binding site" evidence="12">
    <location>
        <position position="480"/>
    </location>
    <ligand>
        <name>Zn(2+)</name>
        <dbReference type="ChEBI" id="CHEBI:29105"/>
        <label>1</label>
    </ligand>
</feature>
<evidence type="ECO:0000256" key="5">
    <source>
        <dbReference type="ARBA" id="ARBA00022801"/>
    </source>
</evidence>
<feature type="binding site" evidence="12">
    <location>
        <position position="449"/>
    </location>
    <ligand>
        <name>Zn(2+)</name>
        <dbReference type="ChEBI" id="CHEBI:29105"/>
        <label>2</label>
    </ligand>
</feature>
<comment type="cofactor">
    <cofactor evidence="12">
        <name>Zn(2+)</name>
        <dbReference type="ChEBI" id="CHEBI:29105"/>
    </cofactor>
    <text evidence="12">Binds 2 zinc ions per subunit.</text>
</comment>
<keyword evidence="5 12" id="KW-0378">Hydrolase</keyword>
<evidence type="ECO:0000256" key="2">
    <source>
        <dbReference type="ARBA" id="ARBA00022705"/>
    </source>
</evidence>
<dbReference type="GO" id="GO:0005524">
    <property type="term" value="F:ATP binding"/>
    <property type="evidence" value="ECO:0007669"/>
    <property type="project" value="UniProtKB-UniRule"/>
</dbReference>
<evidence type="ECO:0000313" key="15">
    <source>
        <dbReference type="Proteomes" id="UP000315115"/>
    </source>
</evidence>
<dbReference type="SMART" id="SM00487">
    <property type="entry name" value="DEXDc"/>
    <property type="match status" value="1"/>
</dbReference>
<dbReference type="GO" id="GO:0016887">
    <property type="term" value="F:ATP hydrolysis activity"/>
    <property type="evidence" value="ECO:0007669"/>
    <property type="project" value="RHEA"/>
</dbReference>
<dbReference type="InterPro" id="IPR011545">
    <property type="entry name" value="DEAD/DEAH_box_helicase_dom"/>
</dbReference>
<dbReference type="InterPro" id="IPR041222">
    <property type="entry name" value="PriA_3primeBD"/>
</dbReference>
<evidence type="ECO:0000256" key="9">
    <source>
        <dbReference type="ARBA" id="ARBA00023125"/>
    </source>
</evidence>
<dbReference type="Pfam" id="PF00270">
    <property type="entry name" value="DEAD"/>
    <property type="match status" value="1"/>
</dbReference>
<dbReference type="EC" id="5.6.2.4" evidence="12"/>
<keyword evidence="8 12" id="KW-0067">ATP-binding</keyword>
<feature type="binding site" evidence="12">
    <location>
        <position position="440"/>
    </location>
    <ligand>
        <name>Zn(2+)</name>
        <dbReference type="ChEBI" id="CHEBI:29105"/>
        <label>1</label>
    </ligand>
</feature>
<dbReference type="InterPro" id="IPR005259">
    <property type="entry name" value="PriA"/>
</dbReference>
<dbReference type="Proteomes" id="UP000315115">
    <property type="component" value="Plasmid pAM7"/>
</dbReference>
<keyword evidence="4 12" id="KW-0547">Nucleotide-binding</keyword>
<dbReference type="Gene3D" id="3.40.50.300">
    <property type="entry name" value="P-loop containing nucleotide triphosphate hydrolases"/>
    <property type="match status" value="2"/>
</dbReference>